<evidence type="ECO:0008006" key="3">
    <source>
        <dbReference type="Google" id="ProtNLM"/>
    </source>
</evidence>
<dbReference type="Gene3D" id="3.40.50.300">
    <property type="entry name" value="P-loop containing nucleotide triphosphate hydrolases"/>
    <property type="match status" value="1"/>
</dbReference>
<evidence type="ECO:0000313" key="2">
    <source>
        <dbReference type="Proteomes" id="UP000275480"/>
    </source>
</evidence>
<dbReference type="CDD" id="cd01983">
    <property type="entry name" value="SIMIBI"/>
    <property type="match status" value="1"/>
</dbReference>
<organism evidence="1 2">
    <name type="scientific">Aspergillus flavus</name>
    <dbReference type="NCBI Taxonomy" id="5059"/>
    <lineage>
        <taxon>Eukaryota</taxon>
        <taxon>Fungi</taxon>
        <taxon>Dikarya</taxon>
        <taxon>Ascomycota</taxon>
        <taxon>Pezizomycotina</taxon>
        <taxon>Eurotiomycetes</taxon>
        <taxon>Eurotiomycetidae</taxon>
        <taxon>Eurotiales</taxon>
        <taxon>Aspergillaceae</taxon>
        <taxon>Aspergillus</taxon>
        <taxon>Aspergillus subgen. Circumdati</taxon>
    </lineage>
</organism>
<accession>A0AB74CNU9</accession>
<comment type="caution">
    <text evidence="1">The sequence shown here is derived from an EMBL/GenBank/DDBJ whole genome shotgun (WGS) entry which is preliminary data.</text>
</comment>
<dbReference type="SUPFAM" id="SSF52540">
    <property type="entry name" value="P-loop containing nucleoside triphosphate hydrolases"/>
    <property type="match status" value="1"/>
</dbReference>
<dbReference type="AlphaFoldDB" id="A0AB74CNU9"/>
<reference evidence="1 2" key="1">
    <citation type="submission" date="2018-07" db="EMBL/GenBank/DDBJ databases">
        <title>Identification of spontaneous genetic mutation associated with occurrence of a yellow conidial color mutant of Aspergillus flavus.</title>
        <authorList>
            <person name="Chang P.-K."/>
            <person name="Mack B.M."/>
            <person name="Scharfenstein L."/>
            <person name="Gilbert M.K."/>
        </authorList>
    </citation>
    <scope>NUCLEOTIDE SEQUENCE [LARGE SCALE GENOMIC DNA]</scope>
    <source>
        <strain evidence="1 2">CA14</strain>
    </source>
</reference>
<proteinExistence type="predicted"/>
<evidence type="ECO:0000313" key="1">
    <source>
        <dbReference type="EMBL" id="RMZ47756.1"/>
    </source>
</evidence>
<protein>
    <recommendedName>
        <fullName evidence="3">Mur ligase central domain-containing protein</fullName>
    </recommendedName>
</protein>
<dbReference type="Proteomes" id="UP000275480">
    <property type="component" value="Unassembled WGS sequence"/>
</dbReference>
<name>A0AB74CNU9_ASPFL</name>
<gene>
    <name evidence="1" type="ORF">CA14_010763</name>
</gene>
<dbReference type="InterPro" id="IPR027417">
    <property type="entry name" value="P-loop_NTPase"/>
</dbReference>
<sequence length="241" mass="26038">MVGWLFEETIGFQAITKCGREQEGCEEAQRTGIVDLVEVSLDDEEIPVQVPVLGSILKAGAPMGIKHSAIPKRQTLSQSAPIVVVAGTASNTGKTTTVRNIIQHPKSGGLRVAGAKSSGVALLNELRCLSATGAELVLGFADGWLPTTCGNLNEIVEVSRGILHELNKWTLDVIVVEFGSCLLGFYNIMPVLDPPQFRQHVVSGLKRLMEEHNIDITLITVPVVNNITYVAYIEKELDLPT</sequence>
<dbReference type="EMBL" id="QQZZ01000024">
    <property type="protein sequence ID" value="RMZ47756.1"/>
    <property type="molecule type" value="Genomic_DNA"/>
</dbReference>